<sequence length="244" mass="27479">MKLKELLDLKKECIVSIVGAGGKTSLMFNLAEELKEESKVLVTTTTKIFLPNKNQYDYMCLDKKNYGYYSQVNNKGIYIFGNSLNEAGKVVGLDSNTIETISKSFNYTLIEADGSKMKPIKGWNINEPVICKKTNKTIGILDIKTIGKRINDTNVHRLEEFLKLTNSTINEPINMQHLISLILHPNGLFKNALGEKILFINKIENADELLIANKLLEALLENSNICFNKVIIGSLLSKKYQLAF</sequence>
<dbReference type="Pfam" id="PF19842">
    <property type="entry name" value="YqeC"/>
    <property type="match status" value="1"/>
</dbReference>
<name>A0A934HRC9_9CLOT</name>
<comment type="caution">
    <text evidence="1">The sequence shown here is derived from an EMBL/GenBank/DDBJ whole genome shotgun (WGS) entry which is preliminary data.</text>
</comment>
<accession>A0A934HRC9</accession>
<organism evidence="1 2">
    <name type="scientific">Clostridium aciditolerans</name>
    <dbReference type="NCBI Taxonomy" id="339861"/>
    <lineage>
        <taxon>Bacteria</taxon>
        <taxon>Bacillati</taxon>
        <taxon>Bacillota</taxon>
        <taxon>Clostridia</taxon>
        <taxon>Eubacteriales</taxon>
        <taxon>Clostridiaceae</taxon>
        <taxon>Clostridium</taxon>
    </lineage>
</organism>
<gene>
    <name evidence="1" type="primary">yqeC</name>
    <name evidence="1" type="ORF">I6U51_09305</name>
</gene>
<dbReference type="Proteomes" id="UP000622687">
    <property type="component" value="Unassembled WGS sequence"/>
</dbReference>
<dbReference type="RefSeq" id="WP_211142385.1">
    <property type="nucleotide sequence ID" value="NZ_JAEEGB010000009.1"/>
</dbReference>
<proteinExistence type="predicted"/>
<keyword evidence="2" id="KW-1185">Reference proteome</keyword>
<protein>
    <submittedName>
        <fullName evidence="1">Selenium-dependent hydroxylase accessory protein YqeC</fullName>
    </submittedName>
</protein>
<dbReference type="AlphaFoldDB" id="A0A934HRC9"/>
<dbReference type="InterPro" id="IPR017587">
    <property type="entry name" value="YqeC"/>
</dbReference>
<evidence type="ECO:0000313" key="1">
    <source>
        <dbReference type="EMBL" id="MBI6872900.1"/>
    </source>
</evidence>
<reference evidence="1" key="1">
    <citation type="submission" date="2020-12" db="EMBL/GenBank/DDBJ databases">
        <title>Clostridium thailandense sp. nov., a novel acetogenic bacterium isolated from peat land soil in Thailand.</title>
        <authorList>
            <person name="Chaikitkaew S."/>
            <person name="Birkeland N.K."/>
        </authorList>
    </citation>
    <scope>NUCLEOTIDE SEQUENCE</scope>
    <source>
        <strain evidence="1">DSM 17425</strain>
    </source>
</reference>
<evidence type="ECO:0000313" key="2">
    <source>
        <dbReference type="Proteomes" id="UP000622687"/>
    </source>
</evidence>
<dbReference type="EMBL" id="JAEEGB010000009">
    <property type="protein sequence ID" value="MBI6872900.1"/>
    <property type="molecule type" value="Genomic_DNA"/>
</dbReference>
<dbReference type="NCBIfam" id="TIGR03172">
    <property type="entry name" value="selenium cofactor biosynthesis protein YqeC"/>
    <property type="match status" value="1"/>
</dbReference>